<gene>
    <name evidence="2" type="ORF">ICI42_22425</name>
</gene>
<evidence type="ECO:0000313" key="2">
    <source>
        <dbReference type="EMBL" id="MBD0417402.1"/>
    </source>
</evidence>
<comment type="caution">
    <text evidence="2">The sequence shown here is derived from an EMBL/GenBank/DDBJ whole genome shotgun (WGS) entry which is preliminary data.</text>
</comment>
<evidence type="ECO:0000313" key="3">
    <source>
        <dbReference type="Proteomes" id="UP000643405"/>
    </source>
</evidence>
<accession>A0A8J6U9J4</accession>
<name>A0A8J6U9J4_9HYPH</name>
<feature type="region of interest" description="Disordered" evidence="1">
    <location>
        <begin position="101"/>
        <end position="125"/>
    </location>
</feature>
<sequence>MNLEALHDGNKQIMPRSLISAANVFEIAIGAIPRMSWSWRLEPDIAISTPTMPDRIITTGVEFVEFAANEAEAEELDGLLATMGFVQIARHRNKDVVLYRQGGIPGHRSSPPWRSRTRSRASPGS</sequence>
<feature type="compositionally biased region" description="Low complexity" evidence="1">
    <location>
        <begin position="108"/>
        <end position="125"/>
    </location>
</feature>
<evidence type="ECO:0000256" key="1">
    <source>
        <dbReference type="SAM" id="MobiDB-lite"/>
    </source>
</evidence>
<dbReference type="SUPFAM" id="SSF54593">
    <property type="entry name" value="Glyoxalase/Bleomycin resistance protein/Dihydroxybiphenyl dioxygenase"/>
    <property type="match status" value="1"/>
</dbReference>
<dbReference type="Proteomes" id="UP000643405">
    <property type="component" value="Unassembled WGS sequence"/>
</dbReference>
<protein>
    <submittedName>
        <fullName evidence="2">Uncharacterized protein</fullName>
    </submittedName>
</protein>
<dbReference type="InterPro" id="IPR029068">
    <property type="entry name" value="Glyas_Bleomycin-R_OHBP_Dase"/>
</dbReference>
<keyword evidence="3" id="KW-1185">Reference proteome</keyword>
<dbReference type="Pfam" id="PF14696">
    <property type="entry name" value="Glyoxalase_5"/>
    <property type="match status" value="1"/>
</dbReference>
<dbReference type="AlphaFoldDB" id="A0A8J6U9J4"/>
<proteinExistence type="predicted"/>
<organism evidence="2 3">
    <name type="scientific">Oryzicola mucosus</name>
    <dbReference type="NCBI Taxonomy" id="2767425"/>
    <lineage>
        <taxon>Bacteria</taxon>
        <taxon>Pseudomonadati</taxon>
        <taxon>Pseudomonadota</taxon>
        <taxon>Alphaproteobacteria</taxon>
        <taxon>Hyphomicrobiales</taxon>
        <taxon>Phyllobacteriaceae</taxon>
        <taxon>Oryzicola</taxon>
    </lineage>
</organism>
<dbReference type="EMBL" id="JACVVX010000013">
    <property type="protein sequence ID" value="MBD0417402.1"/>
    <property type="molecule type" value="Genomic_DNA"/>
</dbReference>
<reference evidence="2" key="1">
    <citation type="submission" date="2020-09" db="EMBL/GenBank/DDBJ databases">
        <title>Genome seq and assembly of Tianweitania sp.</title>
        <authorList>
            <person name="Chhetri G."/>
        </authorList>
    </citation>
    <scope>NUCLEOTIDE SEQUENCE</scope>
    <source>
        <strain evidence="2">Rool2</strain>
    </source>
</reference>
<dbReference type="Gene3D" id="3.10.180.10">
    <property type="entry name" value="2,3-Dihydroxybiphenyl 1,2-Dioxygenase, domain 1"/>
    <property type="match status" value="1"/>
</dbReference>